<keyword evidence="5 9" id="KW-0297">G-protein coupled receptor</keyword>
<dbReference type="PROSITE" id="PS00237">
    <property type="entry name" value="G_PROTEIN_RECEP_F1_1"/>
    <property type="match status" value="1"/>
</dbReference>
<evidence type="ECO:0000256" key="10">
    <source>
        <dbReference type="SAM" id="Phobius"/>
    </source>
</evidence>
<evidence type="ECO:0000256" key="5">
    <source>
        <dbReference type="ARBA" id="ARBA00023040"/>
    </source>
</evidence>
<feature type="transmembrane region" description="Helical" evidence="10">
    <location>
        <begin position="39"/>
        <end position="60"/>
    </location>
</feature>
<dbReference type="Gene3D" id="1.20.1070.10">
    <property type="entry name" value="Rhodopsin 7-helix transmembrane proteins"/>
    <property type="match status" value="1"/>
</dbReference>
<evidence type="ECO:0000256" key="9">
    <source>
        <dbReference type="RuleBase" id="RU000688"/>
    </source>
</evidence>
<keyword evidence="7 9" id="KW-0675">Receptor</keyword>
<feature type="transmembrane region" description="Helical" evidence="10">
    <location>
        <begin position="303"/>
        <end position="326"/>
    </location>
</feature>
<feature type="transmembrane region" description="Helical" evidence="10">
    <location>
        <begin position="109"/>
        <end position="130"/>
    </location>
</feature>
<dbReference type="InterPro" id="IPR050125">
    <property type="entry name" value="GPCR_opsins"/>
</dbReference>
<evidence type="ECO:0000256" key="6">
    <source>
        <dbReference type="ARBA" id="ARBA00023136"/>
    </source>
</evidence>
<dbReference type="GeneID" id="105843955"/>
<dbReference type="InterPro" id="IPR017452">
    <property type="entry name" value="GPCR_Rhodpsn_7TM"/>
</dbReference>
<dbReference type="InterPro" id="IPR000276">
    <property type="entry name" value="GPCR_Rhodpsn"/>
</dbReference>
<keyword evidence="8 9" id="KW-0807">Transducer</keyword>
<sequence>MESYENSTIPARMNDHTTLSQQQVYWYTTSLYIIILKSLYLLLCFFLGIIGNLLVIIAIFKYTKLQTVTNFFILNLAITDFMFSAYGIPFIFVTTIAKRWLLGNVVCELVGFLNLLVMLTSIWTLVMISINRYLNVAKPNDIKTLYTKRRTFFIIIAVWVFSGLISFPPFIGWSVFRPDGCFCTFDVQKSKSYTIFIGLFAYVLPFHILIVLYMRTYFTLNKHKKKTRSNYSNDNSVVSSFTDKFSTLEKVPVSSVFDQTNRSYTSIIKKESKCIKYKNSSTAESEKTLIIKNFKQVQITKTLIILVSGFFICWTPVALGSTLYTFDVNFKGFPIMSFGIFCACLSCVINPIIYSVMNSNFRKYLFEAWKKLCDCIRCKKD</sequence>
<comment type="subcellular location">
    <subcellularLocation>
        <location evidence="1">Membrane</location>
        <topology evidence="1">Multi-pass membrane protein</topology>
    </subcellularLocation>
</comment>
<evidence type="ECO:0000256" key="3">
    <source>
        <dbReference type="ARBA" id="ARBA00022692"/>
    </source>
</evidence>
<comment type="similarity">
    <text evidence="2 9">Belongs to the G-protein coupled receptor 1 family.</text>
</comment>
<feature type="transmembrane region" description="Helical" evidence="10">
    <location>
        <begin position="332"/>
        <end position="354"/>
    </location>
</feature>
<dbReference type="Pfam" id="PF00001">
    <property type="entry name" value="7tm_1"/>
    <property type="match status" value="1"/>
</dbReference>
<evidence type="ECO:0000313" key="13">
    <source>
        <dbReference type="RefSeq" id="XP_065652488.1"/>
    </source>
</evidence>
<feature type="transmembrane region" description="Helical" evidence="10">
    <location>
        <begin position="72"/>
        <end position="97"/>
    </location>
</feature>
<evidence type="ECO:0000256" key="1">
    <source>
        <dbReference type="ARBA" id="ARBA00004141"/>
    </source>
</evidence>
<feature type="transmembrane region" description="Helical" evidence="10">
    <location>
        <begin position="151"/>
        <end position="173"/>
    </location>
</feature>
<evidence type="ECO:0000256" key="2">
    <source>
        <dbReference type="ARBA" id="ARBA00010663"/>
    </source>
</evidence>
<reference evidence="13" key="1">
    <citation type="submission" date="2025-08" db="UniProtKB">
        <authorList>
            <consortium name="RefSeq"/>
        </authorList>
    </citation>
    <scope>IDENTIFICATION</scope>
</reference>
<name>A0ABM4BTJ5_HYDVU</name>
<dbReference type="PRINTS" id="PR01012">
    <property type="entry name" value="NRPEPTIDEYR"/>
</dbReference>
<dbReference type="RefSeq" id="XP_065652488.1">
    <property type="nucleotide sequence ID" value="XM_065796416.1"/>
</dbReference>
<feature type="transmembrane region" description="Helical" evidence="10">
    <location>
        <begin position="193"/>
        <end position="218"/>
    </location>
</feature>
<evidence type="ECO:0000313" key="12">
    <source>
        <dbReference type="Proteomes" id="UP001652625"/>
    </source>
</evidence>
<protein>
    <submittedName>
        <fullName evidence="13">Alpha-1A adrenergic receptor</fullName>
    </submittedName>
</protein>
<organism evidence="12 13">
    <name type="scientific">Hydra vulgaris</name>
    <name type="common">Hydra</name>
    <name type="synonym">Hydra attenuata</name>
    <dbReference type="NCBI Taxonomy" id="6087"/>
    <lineage>
        <taxon>Eukaryota</taxon>
        <taxon>Metazoa</taxon>
        <taxon>Cnidaria</taxon>
        <taxon>Hydrozoa</taxon>
        <taxon>Hydroidolina</taxon>
        <taxon>Anthoathecata</taxon>
        <taxon>Aplanulata</taxon>
        <taxon>Hydridae</taxon>
        <taxon>Hydra</taxon>
    </lineage>
</organism>
<evidence type="ECO:0000256" key="7">
    <source>
        <dbReference type="ARBA" id="ARBA00023170"/>
    </source>
</evidence>
<evidence type="ECO:0000259" key="11">
    <source>
        <dbReference type="PROSITE" id="PS50262"/>
    </source>
</evidence>
<accession>A0ABM4BTJ5</accession>
<keyword evidence="6 10" id="KW-0472">Membrane</keyword>
<dbReference type="InterPro" id="IPR000611">
    <property type="entry name" value="NPY_rcpt"/>
</dbReference>
<keyword evidence="3 9" id="KW-0812">Transmembrane</keyword>
<evidence type="ECO:0000256" key="8">
    <source>
        <dbReference type="ARBA" id="ARBA00023224"/>
    </source>
</evidence>
<keyword evidence="4 10" id="KW-1133">Transmembrane helix</keyword>
<keyword evidence="12" id="KW-1185">Reference proteome</keyword>
<dbReference type="PROSITE" id="PS50262">
    <property type="entry name" value="G_PROTEIN_RECEP_F1_2"/>
    <property type="match status" value="1"/>
</dbReference>
<dbReference type="PANTHER" id="PTHR24240">
    <property type="entry name" value="OPSIN"/>
    <property type="match status" value="1"/>
</dbReference>
<evidence type="ECO:0000256" key="4">
    <source>
        <dbReference type="ARBA" id="ARBA00022989"/>
    </source>
</evidence>
<feature type="domain" description="G-protein coupled receptors family 1 profile" evidence="11">
    <location>
        <begin position="51"/>
        <end position="354"/>
    </location>
</feature>
<dbReference type="CDD" id="cd00637">
    <property type="entry name" value="7tm_classA_rhodopsin-like"/>
    <property type="match status" value="1"/>
</dbReference>
<dbReference type="SUPFAM" id="SSF81321">
    <property type="entry name" value="Family A G protein-coupled receptor-like"/>
    <property type="match status" value="1"/>
</dbReference>
<gene>
    <name evidence="13" type="primary">LOC105843955</name>
</gene>
<dbReference type="PRINTS" id="PR00237">
    <property type="entry name" value="GPCRRHODOPSN"/>
</dbReference>
<proteinExistence type="inferred from homology"/>
<dbReference type="Proteomes" id="UP001652625">
    <property type="component" value="Chromosome 04"/>
</dbReference>